<keyword evidence="7 9" id="KW-0807">Transducer</keyword>
<dbReference type="AlphaFoldDB" id="A0A1I0W9Z2"/>
<evidence type="ECO:0000256" key="1">
    <source>
        <dbReference type="ARBA" id="ARBA00004651"/>
    </source>
</evidence>
<dbReference type="RefSeq" id="WP_074813601.1">
    <property type="nucleotide sequence ID" value="NZ_FOJX01000002.1"/>
</dbReference>
<evidence type="ECO:0000256" key="5">
    <source>
        <dbReference type="ARBA" id="ARBA00022989"/>
    </source>
</evidence>
<dbReference type="CDD" id="cd11386">
    <property type="entry name" value="MCP_signal"/>
    <property type="match status" value="1"/>
</dbReference>
<keyword evidence="3" id="KW-0145">Chemotaxis</keyword>
<dbReference type="GO" id="GO:0007165">
    <property type="term" value="P:signal transduction"/>
    <property type="evidence" value="ECO:0007669"/>
    <property type="project" value="UniProtKB-KW"/>
</dbReference>
<dbReference type="PANTHER" id="PTHR32089:SF112">
    <property type="entry name" value="LYSOZYME-LIKE PROTEIN-RELATED"/>
    <property type="match status" value="1"/>
</dbReference>
<evidence type="ECO:0000256" key="3">
    <source>
        <dbReference type="ARBA" id="ARBA00022500"/>
    </source>
</evidence>
<keyword evidence="4 11" id="KW-0812">Transmembrane</keyword>
<feature type="transmembrane region" description="Helical" evidence="11">
    <location>
        <begin position="7"/>
        <end position="27"/>
    </location>
</feature>
<organism evidence="14 15">
    <name type="scientific">Selenomonas ruminantium</name>
    <dbReference type="NCBI Taxonomy" id="971"/>
    <lineage>
        <taxon>Bacteria</taxon>
        <taxon>Bacillati</taxon>
        <taxon>Bacillota</taxon>
        <taxon>Negativicutes</taxon>
        <taxon>Selenomonadales</taxon>
        <taxon>Selenomonadaceae</taxon>
        <taxon>Selenomonas</taxon>
    </lineage>
</organism>
<name>A0A1I0W9Z2_SELRU</name>
<gene>
    <name evidence="14" type="ORF">SAMN05216587_102307</name>
</gene>
<evidence type="ECO:0000256" key="6">
    <source>
        <dbReference type="ARBA" id="ARBA00023136"/>
    </source>
</evidence>
<feature type="compositionally biased region" description="Polar residues" evidence="10">
    <location>
        <begin position="620"/>
        <end position="635"/>
    </location>
</feature>
<reference evidence="14 15" key="1">
    <citation type="submission" date="2016-10" db="EMBL/GenBank/DDBJ databases">
        <authorList>
            <person name="de Groot N.N."/>
        </authorList>
    </citation>
    <scope>NUCLEOTIDE SEQUENCE [LARGE SCALE GENOMIC DNA]</scope>
    <source>
        <strain evidence="14 15">L14</strain>
    </source>
</reference>
<evidence type="ECO:0000256" key="9">
    <source>
        <dbReference type="PROSITE-ProRule" id="PRU00284"/>
    </source>
</evidence>
<dbReference type="PANTHER" id="PTHR32089">
    <property type="entry name" value="METHYL-ACCEPTING CHEMOTAXIS PROTEIN MCPB"/>
    <property type="match status" value="1"/>
</dbReference>
<comment type="similarity">
    <text evidence="8">Belongs to the methyl-accepting chemotaxis (MCP) protein family.</text>
</comment>
<feature type="domain" description="HAMP" evidence="13">
    <location>
        <begin position="303"/>
        <end position="356"/>
    </location>
</feature>
<dbReference type="Proteomes" id="UP000183843">
    <property type="component" value="Unassembled WGS sequence"/>
</dbReference>
<dbReference type="InterPro" id="IPR029151">
    <property type="entry name" value="Sensor-like_sf"/>
</dbReference>
<evidence type="ECO:0000256" key="7">
    <source>
        <dbReference type="ARBA" id="ARBA00023224"/>
    </source>
</evidence>
<dbReference type="SUPFAM" id="SSF58104">
    <property type="entry name" value="Methyl-accepting chemotaxis protein (MCP) signaling domain"/>
    <property type="match status" value="1"/>
</dbReference>
<proteinExistence type="inferred from homology"/>
<dbReference type="PROSITE" id="PS50111">
    <property type="entry name" value="CHEMOTAXIS_TRANSDUC_2"/>
    <property type="match status" value="1"/>
</dbReference>
<dbReference type="PROSITE" id="PS50885">
    <property type="entry name" value="HAMP"/>
    <property type="match status" value="1"/>
</dbReference>
<dbReference type="Pfam" id="PF02743">
    <property type="entry name" value="dCache_1"/>
    <property type="match status" value="1"/>
</dbReference>
<keyword evidence="6 11" id="KW-0472">Membrane</keyword>
<feature type="region of interest" description="Disordered" evidence="10">
    <location>
        <begin position="109"/>
        <end position="129"/>
    </location>
</feature>
<dbReference type="SUPFAM" id="SSF103190">
    <property type="entry name" value="Sensory domain-like"/>
    <property type="match status" value="1"/>
</dbReference>
<evidence type="ECO:0000313" key="15">
    <source>
        <dbReference type="Proteomes" id="UP000183843"/>
    </source>
</evidence>
<dbReference type="InterPro" id="IPR033479">
    <property type="entry name" value="dCache_1"/>
</dbReference>
<dbReference type="EMBL" id="FOJX01000002">
    <property type="protein sequence ID" value="SFA85098.1"/>
    <property type="molecule type" value="Genomic_DNA"/>
</dbReference>
<feature type="transmembrane region" description="Helical" evidence="11">
    <location>
        <begin position="283"/>
        <end position="303"/>
    </location>
</feature>
<protein>
    <submittedName>
        <fullName evidence="14">Methyl-accepting chemotaxis sensory transducer with Cache sensor</fullName>
    </submittedName>
</protein>
<evidence type="ECO:0000256" key="8">
    <source>
        <dbReference type="ARBA" id="ARBA00029447"/>
    </source>
</evidence>
<dbReference type="Gene3D" id="3.30.450.20">
    <property type="entry name" value="PAS domain"/>
    <property type="match status" value="2"/>
</dbReference>
<evidence type="ECO:0000256" key="2">
    <source>
        <dbReference type="ARBA" id="ARBA00022475"/>
    </source>
</evidence>
<dbReference type="CDD" id="cd18773">
    <property type="entry name" value="PDC1_HK_sensor"/>
    <property type="match status" value="1"/>
</dbReference>
<evidence type="ECO:0000256" key="11">
    <source>
        <dbReference type="SAM" id="Phobius"/>
    </source>
</evidence>
<dbReference type="SMART" id="SM00283">
    <property type="entry name" value="MA"/>
    <property type="match status" value="1"/>
</dbReference>
<feature type="region of interest" description="Disordered" evidence="10">
    <location>
        <begin position="617"/>
        <end position="636"/>
    </location>
</feature>
<dbReference type="InterPro" id="IPR004089">
    <property type="entry name" value="MCPsignal_dom"/>
</dbReference>
<dbReference type="Gene3D" id="6.10.340.10">
    <property type="match status" value="1"/>
</dbReference>
<keyword evidence="5 11" id="KW-1133">Transmembrane helix</keyword>
<sequence>MGIKQKFIMLAGIVGVILIVVSATGYFTAYDNLSESVNGEIMANVSTERETVDGWLKDKARSVTAQADLMTDVEKSGLEFDNEDLRYFLSVASSDKDMQEMTRGDENGMFLPYYSPDETGKTDPRKRPWYSQARDAGKTVYTEVYTSKSTGDLVVSAVAPFYGENKQFRGAICGDITLTVLKDQVQRIKYRDQGIGYIIEKTGKLLATSGKEQPMSEAKDIKGVGEKLDSMFQSGSGYFTYDDADGVNQLCAYTTVPTTGWLIAMAVPTDFVFAPIHRMRMIYGVLIVIGFLLVAGICLTFAARITKPIVALEGQAAQLAEGNLRVDKLPITTSDEIGSMTNAFNKMQQNLHDLIGKMAATSEQVAAASEELTANAQQSADAAVHVAETIGEVSAGMEKQLVDIDGAKKNVDLVFNDITAMTEKTKKVSEASVNTSDAAKQGELLMQEATNKMAHIETSVMNSADVVRTLGESSQQIGQIVEAISSIADQTNLLALNAAIEAARAGEHGRGFAVVADEVRKLAAESQESAEQIKERILTIQKDTAHAVAAMEEGKTEVELGAKAIKDVGEQFQDIMGQVNGIKTQIDEITSSVNSVSSGAGNIVEAVDSIDSVSRKTADHTSSISAATEEQSASNEEIAAASQSLAHLASDMQAAINKFKL</sequence>
<dbReference type="CDD" id="cd06225">
    <property type="entry name" value="HAMP"/>
    <property type="match status" value="1"/>
</dbReference>
<keyword evidence="2" id="KW-1003">Cell membrane</keyword>
<dbReference type="GO" id="GO:0005886">
    <property type="term" value="C:plasma membrane"/>
    <property type="evidence" value="ECO:0007669"/>
    <property type="project" value="UniProtKB-SubCell"/>
</dbReference>
<evidence type="ECO:0000256" key="4">
    <source>
        <dbReference type="ARBA" id="ARBA00022692"/>
    </source>
</evidence>
<feature type="transmembrane region" description="Helical" evidence="11">
    <location>
        <begin position="258"/>
        <end position="276"/>
    </location>
</feature>
<dbReference type="Pfam" id="PF00015">
    <property type="entry name" value="MCPsignal"/>
    <property type="match status" value="1"/>
</dbReference>
<dbReference type="CDD" id="cd12912">
    <property type="entry name" value="PDC2_MCP_like"/>
    <property type="match status" value="1"/>
</dbReference>
<dbReference type="GO" id="GO:0006935">
    <property type="term" value="P:chemotaxis"/>
    <property type="evidence" value="ECO:0007669"/>
    <property type="project" value="UniProtKB-KW"/>
</dbReference>
<dbReference type="InterPro" id="IPR003660">
    <property type="entry name" value="HAMP_dom"/>
</dbReference>
<evidence type="ECO:0000259" key="13">
    <source>
        <dbReference type="PROSITE" id="PS50885"/>
    </source>
</evidence>
<dbReference type="Gene3D" id="1.10.287.950">
    <property type="entry name" value="Methyl-accepting chemotaxis protein"/>
    <property type="match status" value="1"/>
</dbReference>
<dbReference type="SMART" id="SM00304">
    <property type="entry name" value="HAMP"/>
    <property type="match status" value="2"/>
</dbReference>
<dbReference type="Pfam" id="PF00672">
    <property type="entry name" value="HAMP"/>
    <property type="match status" value="1"/>
</dbReference>
<accession>A0A1I0W9Z2</accession>
<comment type="subcellular location">
    <subcellularLocation>
        <location evidence="1">Cell membrane</location>
        <topology evidence="1">Multi-pass membrane protein</topology>
    </subcellularLocation>
</comment>
<feature type="domain" description="Methyl-accepting transducer" evidence="12">
    <location>
        <begin position="375"/>
        <end position="646"/>
    </location>
</feature>
<evidence type="ECO:0000259" key="12">
    <source>
        <dbReference type="PROSITE" id="PS50111"/>
    </source>
</evidence>
<evidence type="ECO:0000313" key="14">
    <source>
        <dbReference type="EMBL" id="SFA85098.1"/>
    </source>
</evidence>
<evidence type="ECO:0000256" key="10">
    <source>
        <dbReference type="SAM" id="MobiDB-lite"/>
    </source>
</evidence>